<organism evidence="1 2">
    <name type="scientific">Flavobacterium aurantiibacter</name>
    <dbReference type="NCBI Taxonomy" id="2023067"/>
    <lineage>
        <taxon>Bacteria</taxon>
        <taxon>Pseudomonadati</taxon>
        <taxon>Bacteroidota</taxon>
        <taxon>Flavobacteriia</taxon>
        <taxon>Flavobacteriales</taxon>
        <taxon>Flavobacteriaceae</taxon>
        <taxon>Flavobacterium</taxon>
    </lineage>
</organism>
<dbReference type="RefSeq" id="WP_094485857.1">
    <property type="nucleotide sequence ID" value="NZ_NOXX01000180.1"/>
</dbReference>
<protein>
    <submittedName>
        <fullName evidence="1">Uncharacterized protein</fullName>
    </submittedName>
</protein>
<name>A0A255ZVT7_9FLAO</name>
<keyword evidence="2" id="KW-1185">Reference proteome</keyword>
<sequence>MTSIKLIDGTFTPEEAENVLLKLLDSKIKFHALESFSSQIRGGEENQHSKQRVAELVDATESVRELVKQAKERNLKFSIQSNISIELL</sequence>
<dbReference type="Proteomes" id="UP000216035">
    <property type="component" value="Unassembled WGS sequence"/>
</dbReference>
<evidence type="ECO:0000313" key="1">
    <source>
        <dbReference type="EMBL" id="OYQ45521.1"/>
    </source>
</evidence>
<dbReference type="AlphaFoldDB" id="A0A255ZVT7"/>
<gene>
    <name evidence="1" type="ORF">CHX27_05995</name>
</gene>
<accession>A0A255ZVT7</accession>
<dbReference type="EMBL" id="NOXX01000180">
    <property type="protein sequence ID" value="OYQ45521.1"/>
    <property type="molecule type" value="Genomic_DNA"/>
</dbReference>
<reference evidence="1 2" key="1">
    <citation type="submission" date="2017-07" db="EMBL/GenBank/DDBJ databases">
        <title>Flavobacterium cyanobacteriorum sp. nov., isolated from cyanobacterial aggregates in a eutrophic lake.</title>
        <authorList>
            <person name="Cai H."/>
        </authorList>
    </citation>
    <scope>NUCLEOTIDE SEQUENCE [LARGE SCALE GENOMIC DNA]</scope>
    <source>
        <strain evidence="1 2">TH167</strain>
    </source>
</reference>
<dbReference type="OrthoDB" id="680899at2"/>
<comment type="caution">
    <text evidence="1">The sequence shown here is derived from an EMBL/GenBank/DDBJ whole genome shotgun (WGS) entry which is preliminary data.</text>
</comment>
<evidence type="ECO:0000313" key="2">
    <source>
        <dbReference type="Proteomes" id="UP000216035"/>
    </source>
</evidence>
<proteinExistence type="predicted"/>